<dbReference type="STRING" id="1797469.A3F08_01665"/>
<sequence>MSLDGIKVVKKTIPRSKNLRRADPVFWDFKKEEQSTTPKTDIKKELKTFLINNFTKRNIVAFLGSILIFAMLSVSASSYNLIRQNYDFLKLFINGKYLILFQNNSEMRATGGFIGSFAVIETKNGATSDQYFETNIYKRDNPYVKNHAVLPPDPVLKDFVPEGRWQMRDSNWAVDYPTAAQQIGWFYEQEVTPESQRAEINGLGSGKESIDGIIAINATAMADLLKIIGPINLPEHNTVLTSDNFLSTIQYKVEKEYFEDSPNKEKNRETNEPKTILKDMMPIVMEKIKDRKYYRQVLDLMKKELSEKQILFYFYDGAKEQIALNNGWAGEVKQTEGDYLYVNNSNLASNKSSLNTIEDLKLEVSVEDDGRTVNTLTITRSNKEDDIWPNGENINWVRVLVPYGAKIISAEMDKTGYLNHIHTKKEAGKTVFAFWMNTFPRYSHILKISYELPIKFTDNNYELYVQKQPGNLGDDLEVYVNGSIKFSGFLNVDRDVK</sequence>
<dbReference type="InterPro" id="IPR025101">
    <property type="entry name" value="DUF4012"/>
</dbReference>
<evidence type="ECO:0000256" key="1">
    <source>
        <dbReference type="SAM" id="Phobius"/>
    </source>
</evidence>
<keyword evidence="1" id="KW-1133">Transmembrane helix</keyword>
<accession>A0A1F5EEP4</accession>
<keyword evidence="1" id="KW-0472">Membrane</keyword>
<dbReference type="EMBL" id="MEZV01000052">
    <property type="protein sequence ID" value="OGD65770.1"/>
    <property type="molecule type" value="Genomic_DNA"/>
</dbReference>
<gene>
    <name evidence="2" type="ORF">A3F08_01665</name>
</gene>
<comment type="caution">
    <text evidence="2">The sequence shown here is derived from an EMBL/GenBank/DDBJ whole genome shotgun (WGS) entry which is preliminary data.</text>
</comment>
<reference evidence="2 3" key="1">
    <citation type="journal article" date="2016" name="Nat. Commun.">
        <title>Thousands of microbial genomes shed light on interconnected biogeochemical processes in an aquifer system.</title>
        <authorList>
            <person name="Anantharaman K."/>
            <person name="Brown C.T."/>
            <person name="Hug L.A."/>
            <person name="Sharon I."/>
            <person name="Castelle C.J."/>
            <person name="Probst A.J."/>
            <person name="Thomas B.C."/>
            <person name="Singh A."/>
            <person name="Wilkins M.J."/>
            <person name="Karaoz U."/>
            <person name="Brodie E.L."/>
            <person name="Williams K.H."/>
            <person name="Hubbard S.S."/>
            <person name="Banfield J.F."/>
        </authorList>
    </citation>
    <scope>NUCLEOTIDE SEQUENCE [LARGE SCALE GENOMIC DNA]</scope>
</reference>
<evidence type="ECO:0008006" key="4">
    <source>
        <dbReference type="Google" id="ProtNLM"/>
    </source>
</evidence>
<feature type="transmembrane region" description="Helical" evidence="1">
    <location>
        <begin position="59"/>
        <end position="82"/>
    </location>
</feature>
<protein>
    <recommendedName>
        <fullName evidence="4">DUF4012 domain-containing protein</fullName>
    </recommendedName>
</protein>
<proteinExistence type="predicted"/>
<dbReference type="AlphaFoldDB" id="A0A1F5EEP4"/>
<keyword evidence="1" id="KW-0812">Transmembrane</keyword>
<name>A0A1F5EEP4_9BACT</name>
<organism evidence="2 3">
    <name type="scientific">Candidatus Berkelbacteria bacterium RIFCSPHIGHO2_12_FULL_36_9</name>
    <dbReference type="NCBI Taxonomy" id="1797469"/>
    <lineage>
        <taxon>Bacteria</taxon>
        <taxon>Candidatus Berkelbacteria</taxon>
    </lineage>
</organism>
<evidence type="ECO:0000313" key="3">
    <source>
        <dbReference type="Proteomes" id="UP000176451"/>
    </source>
</evidence>
<dbReference type="Pfam" id="PF13196">
    <property type="entry name" value="DUF4012"/>
    <property type="match status" value="1"/>
</dbReference>
<evidence type="ECO:0000313" key="2">
    <source>
        <dbReference type="EMBL" id="OGD65770.1"/>
    </source>
</evidence>
<dbReference type="Proteomes" id="UP000176451">
    <property type="component" value="Unassembled WGS sequence"/>
</dbReference>